<dbReference type="Gene3D" id="3.10.450.50">
    <property type="match status" value="1"/>
</dbReference>
<dbReference type="InterPro" id="IPR032710">
    <property type="entry name" value="NTF2-like_dom_sf"/>
</dbReference>
<proteinExistence type="predicted"/>
<sequence>MRGRAPIQDADLSASREVVEAFLTAARVGNFDALLAVLDPDVVLRRDPMSVPAA</sequence>
<comment type="caution">
    <text evidence="1">The sequence shown here is derived from an EMBL/GenBank/DDBJ whole genome shotgun (WGS) entry which is preliminary data.</text>
</comment>
<evidence type="ECO:0000313" key="1">
    <source>
        <dbReference type="EMBL" id="GHO60598.1"/>
    </source>
</evidence>
<evidence type="ECO:0000313" key="2">
    <source>
        <dbReference type="Proteomes" id="UP000654345"/>
    </source>
</evidence>
<accession>A0ABQ3V6L8</accession>
<protein>
    <recommendedName>
        <fullName evidence="3">Nuclear transport factor 2 family protein</fullName>
    </recommendedName>
</protein>
<organism evidence="1 2">
    <name type="scientific">Ktedonobacter robiniae</name>
    <dbReference type="NCBI Taxonomy" id="2778365"/>
    <lineage>
        <taxon>Bacteria</taxon>
        <taxon>Bacillati</taxon>
        <taxon>Chloroflexota</taxon>
        <taxon>Ktedonobacteria</taxon>
        <taxon>Ktedonobacterales</taxon>
        <taxon>Ktedonobacteraceae</taxon>
        <taxon>Ktedonobacter</taxon>
    </lineage>
</organism>
<gene>
    <name evidence="1" type="ORF">KSB_90730</name>
</gene>
<evidence type="ECO:0008006" key="3">
    <source>
        <dbReference type="Google" id="ProtNLM"/>
    </source>
</evidence>
<dbReference type="Proteomes" id="UP000654345">
    <property type="component" value="Unassembled WGS sequence"/>
</dbReference>
<reference evidence="1 2" key="1">
    <citation type="journal article" date="2021" name="Int. J. Syst. Evol. Microbiol.">
        <title>Reticulibacter mediterranei gen. nov., sp. nov., within the new family Reticulibacteraceae fam. nov., and Ktedonospora formicarum gen. nov., sp. nov., Ktedonobacter robiniae sp. nov., Dictyobacter formicarum sp. nov. and Dictyobacter arantiisoli sp. nov., belonging to the class Ktedonobacteria.</title>
        <authorList>
            <person name="Yabe S."/>
            <person name="Zheng Y."/>
            <person name="Wang C.M."/>
            <person name="Sakai Y."/>
            <person name="Abe K."/>
            <person name="Yokota A."/>
            <person name="Donadio S."/>
            <person name="Cavaletti L."/>
            <person name="Monciardini P."/>
        </authorList>
    </citation>
    <scope>NUCLEOTIDE SEQUENCE [LARGE SCALE GENOMIC DNA]</scope>
    <source>
        <strain evidence="1 2">SOSP1-30</strain>
    </source>
</reference>
<dbReference type="EMBL" id="BNJG01000005">
    <property type="protein sequence ID" value="GHO60598.1"/>
    <property type="molecule type" value="Genomic_DNA"/>
</dbReference>
<dbReference type="SUPFAM" id="SSF54427">
    <property type="entry name" value="NTF2-like"/>
    <property type="match status" value="1"/>
</dbReference>
<keyword evidence="2" id="KW-1185">Reference proteome</keyword>
<name>A0ABQ3V6L8_9CHLR</name>